<sequence length="114" mass="12629">MARGLKASISVDESGHQHFLDATVAYKRAVLNAINYLSRFGYSKEQVKTDLLIIFRLKLTAVIDLIWCDVMLRCICCSPAAHAKGGSRDVRPKSGRVPSGPRVVKRTPDVLRCT</sequence>
<feature type="region of interest" description="Disordered" evidence="1">
    <location>
        <begin position="81"/>
        <end position="108"/>
    </location>
</feature>
<dbReference type="GO" id="GO:0016811">
    <property type="term" value="F:hydrolase activity, acting on carbon-nitrogen (but not peptide) bonds, in linear amides"/>
    <property type="evidence" value="ECO:0007669"/>
    <property type="project" value="InterPro"/>
</dbReference>
<reference evidence="2" key="2">
    <citation type="journal article" date="2022" name="Hortic Res">
        <title>The genome of Dioscorea zingiberensis sheds light on the biosynthesis, origin and evolution of the medicinally important diosgenin saponins.</title>
        <authorList>
            <person name="Li Y."/>
            <person name="Tan C."/>
            <person name="Li Z."/>
            <person name="Guo J."/>
            <person name="Li S."/>
            <person name="Chen X."/>
            <person name="Wang C."/>
            <person name="Dai X."/>
            <person name="Yang H."/>
            <person name="Song W."/>
            <person name="Hou L."/>
            <person name="Xu J."/>
            <person name="Tong Z."/>
            <person name="Xu A."/>
            <person name="Yuan X."/>
            <person name="Wang W."/>
            <person name="Yang Q."/>
            <person name="Chen L."/>
            <person name="Sun Z."/>
            <person name="Wang K."/>
            <person name="Pan B."/>
            <person name="Chen J."/>
            <person name="Bao Y."/>
            <person name="Liu F."/>
            <person name="Qi X."/>
            <person name="Gang D.R."/>
            <person name="Wen J."/>
            <person name="Li J."/>
        </authorList>
    </citation>
    <scope>NUCLEOTIDE SEQUENCE</scope>
    <source>
        <strain evidence="2">Dzin_1.0</strain>
    </source>
</reference>
<evidence type="ECO:0000313" key="2">
    <source>
        <dbReference type="EMBL" id="KAJ0963435.1"/>
    </source>
</evidence>
<gene>
    <name evidence="2" type="ORF">J5N97_028557</name>
</gene>
<evidence type="ECO:0000313" key="3">
    <source>
        <dbReference type="Proteomes" id="UP001085076"/>
    </source>
</evidence>
<evidence type="ECO:0000256" key="1">
    <source>
        <dbReference type="SAM" id="MobiDB-lite"/>
    </source>
</evidence>
<comment type="caution">
    <text evidence="2">The sequence shown here is derived from an EMBL/GenBank/DDBJ whole genome shotgun (WGS) entry which is preliminary data.</text>
</comment>
<dbReference type="Proteomes" id="UP001085076">
    <property type="component" value="Miscellaneous, Linkage group lg09"/>
</dbReference>
<dbReference type="Pfam" id="PF03069">
    <property type="entry name" value="FmdA_AmdA"/>
    <property type="match status" value="1"/>
</dbReference>
<dbReference type="InterPro" id="IPR004304">
    <property type="entry name" value="FmdA_AmdA"/>
</dbReference>
<protein>
    <submittedName>
        <fullName evidence="2">Uncharacterized protein</fullName>
    </submittedName>
</protein>
<dbReference type="EMBL" id="JAGGNH010000009">
    <property type="protein sequence ID" value="KAJ0963435.1"/>
    <property type="molecule type" value="Genomic_DNA"/>
</dbReference>
<dbReference type="AlphaFoldDB" id="A0A9D5H4Y9"/>
<name>A0A9D5H4Y9_9LILI</name>
<accession>A0A9D5H4Y9</accession>
<keyword evidence="3" id="KW-1185">Reference proteome</keyword>
<organism evidence="2 3">
    <name type="scientific">Dioscorea zingiberensis</name>
    <dbReference type="NCBI Taxonomy" id="325984"/>
    <lineage>
        <taxon>Eukaryota</taxon>
        <taxon>Viridiplantae</taxon>
        <taxon>Streptophyta</taxon>
        <taxon>Embryophyta</taxon>
        <taxon>Tracheophyta</taxon>
        <taxon>Spermatophyta</taxon>
        <taxon>Magnoliopsida</taxon>
        <taxon>Liliopsida</taxon>
        <taxon>Dioscoreales</taxon>
        <taxon>Dioscoreaceae</taxon>
        <taxon>Dioscorea</taxon>
    </lineage>
</organism>
<reference evidence="2" key="1">
    <citation type="submission" date="2021-03" db="EMBL/GenBank/DDBJ databases">
        <authorList>
            <person name="Li Z."/>
            <person name="Yang C."/>
        </authorList>
    </citation>
    <scope>NUCLEOTIDE SEQUENCE</scope>
    <source>
        <strain evidence="2">Dzin_1.0</strain>
        <tissue evidence="2">Leaf</tissue>
    </source>
</reference>
<dbReference type="OrthoDB" id="9975579at2759"/>
<proteinExistence type="predicted"/>